<keyword evidence="3" id="KW-1185">Reference proteome</keyword>
<accession>A0ABW2V760</accession>
<comment type="caution">
    <text evidence="2">The sequence shown here is derived from an EMBL/GenBank/DDBJ whole genome shotgun (WGS) entry which is preliminary data.</text>
</comment>
<evidence type="ECO:0000313" key="2">
    <source>
        <dbReference type="EMBL" id="MFC7751083.1"/>
    </source>
</evidence>
<sequence length="55" mass="6096">MPHQQHNEASKSDVQTTKLNKLPVPGEADTEFSAEQAAEAFEQNQSANRADENQQ</sequence>
<name>A0ABW2V760_9BACL</name>
<protein>
    <recommendedName>
        <fullName evidence="4">YfhD-like protein</fullName>
    </recommendedName>
</protein>
<organism evidence="2 3">
    <name type="scientific">Paenibacillus thermoaerophilus</name>
    <dbReference type="NCBI Taxonomy" id="1215385"/>
    <lineage>
        <taxon>Bacteria</taxon>
        <taxon>Bacillati</taxon>
        <taxon>Bacillota</taxon>
        <taxon>Bacilli</taxon>
        <taxon>Bacillales</taxon>
        <taxon>Paenibacillaceae</taxon>
        <taxon>Paenibacillus</taxon>
    </lineage>
</organism>
<evidence type="ECO:0000256" key="1">
    <source>
        <dbReference type="SAM" id="MobiDB-lite"/>
    </source>
</evidence>
<feature type="region of interest" description="Disordered" evidence="1">
    <location>
        <begin position="1"/>
        <end position="55"/>
    </location>
</feature>
<dbReference type="RefSeq" id="WP_170209570.1">
    <property type="nucleotide sequence ID" value="NZ_JBHTGQ010000035.1"/>
</dbReference>
<proteinExistence type="predicted"/>
<feature type="compositionally biased region" description="Basic and acidic residues" evidence="1">
    <location>
        <begin position="1"/>
        <end position="11"/>
    </location>
</feature>
<dbReference type="Proteomes" id="UP001596528">
    <property type="component" value="Unassembled WGS sequence"/>
</dbReference>
<dbReference type="EMBL" id="JBHTGQ010000035">
    <property type="protein sequence ID" value="MFC7751083.1"/>
    <property type="molecule type" value="Genomic_DNA"/>
</dbReference>
<evidence type="ECO:0008006" key="4">
    <source>
        <dbReference type="Google" id="ProtNLM"/>
    </source>
</evidence>
<evidence type="ECO:0000313" key="3">
    <source>
        <dbReference type="Proteomes" id="UP001596528"/>
    </source>
</evidence>
<reference evidence="3" key="1">
    <citation type="journal article" date="2019" name="Int. J. Syst. Evol. Microbiol.">
        <title>The Global Catalogue of Microorganisms (GCM) 10K type strain sequencing project: providing services to taxonomists for standard genome sequencing and annotation.</title>
        <authorList>
            <consortium name="The Broad Institute Genomics Platform"/>
            <consortium name="The Broad Institute Genome Sequencing Center for Infectious Disease"/>
            <person name="Wu L."/>
            <person name="Ma J."/>
        </authorList>
    </citation>
    <scope>NUCLEOTIDE SEQUENCE [LARGE SCALE GENOMIC DNA]</scope>
    <source>
        <strain evidence="3">JCM 18657</strain>
    </source>
</reference>
<gene>
    <name evidence="2" type="ORF">ACFQWB_14255</name>
</gene>
<feature type="compositionally biased region" description="Low complexity" evidence="1">
    <location>
        <begin position="31"/>
        <end position="48"/>
    </location>
</feature>